<dbReference type="InterPro" id="IPR000048">
    <property type="entry name" value="IQ_motif_EF-hand-BS"/>
</dbReference>
<evidence type="ECO:0000256" key="6">
    <source>
        <dbReference type="ARBA" id="ARBA00022846"/>
    </source>
</evidence>
<evidence type="ECO:0000256" key="12">
    <source>
        <dbReference type="SAM" id="Coils"/>
    </source>
</evidence>
<keyword evidence="15" id="KW-1185">Reference proteome</keyword>
<organism evidence="14 15">
    <name type="scientific">Muraenolepis orangiensis</name>
    <name type="common">Patagonian moray cod</name>
    <dbReference type="NCBI Taxonomy" id="630683"/>
    <lineage>
        <taxon>Eukaryota</taxon>
        <taxon>Metazoa</taxon>
        <taxon>Chordata</taxon>
        <taxon>Craniata</taxon>
        <taxon>Vertebrata</taxon>
        <taxon>Euteleostomi</taxon>
        <taxon>Actinopterygii</taxon>
        <taxon>Neopterygii</taxon>
        <taxon>Teleostei</taxon>
        <taxon>Neoteleostei</taxon>
        <taxon>Acanthomorphata</taxon>
        <taxon>Zeiogadaria</taxon>
        <taxon>Gadariae</taxon>
        <taxon>Gadiformes</taxon>
        <taxon>Muraenolepidoidei</taxon>
        <taxon>Muraenolepididae</taxon>
        <taxon>Muraenolepis</taxon>
    </lineage>
</organism>
<evidence type="ECO:0000256" key="10">
    <source>
        <dbReference type="ARBA" id="ARBA00032180"/>
    </source>
</evidence>
<dbReference type="Proteomes" id="UP001148018">
    <property type="component" value="Unassembled WGS sequence"/>
</dbReference>
<dbReference type="PROSITE" id="PS50096">
    <property type="entry name" value="IQ"/>
    <property type="match status" value="1"/>
</dbReference>
<keyword evidence="6" id="KW-0282">Flagellum</keyword>
<keyword evidence="8" id="KW-0206">Cytoskeleton</keyword>
<evidence type="ECO:0000313" key="15">
    <source>
        <dbReference type="Proteomes" id="UP001148018"/>
    </source>
</evidence>
<evidence type="ECO:0000313" key="14">
    <source>
        <dbReference type="EMBL" id="KAJ3604190.1"/>
    </source>
</evidence>
<keyword evidence="5" id="KW-0963">Cytoplasm</keyword>
<evidence type="ECO:0000256" key="2">
    <source>
        <dbReference type="ARBA" id="ARBA00004611"/>
    </source>
</evidence>
<comment type="function">
    <text evidence="1">Component of the nexin-dynein regulatory complex (N-DRC), a key regulator of ciliary/flagellar motility which maintains the alignment and integrity of the distal axoneme and regulates microtubule sliding in motile axonemes.</text>
</comment>
<sequence length="415" mass="46889">MSAEVKNSPDPTLRPISEDAMEILEPSQNKLCSPEAQRFAGVMEDCVRQVEIVAMLPAVLRNLDHLSHSLDDELCLSLRGHGLLVERLDGLEDAQTSQAPAGGPSEERHSRADLERDLQASLRDVLRQLRARPATLGFVMAEAEAAGWELSEGTQCLIGGLRGLRGVLVERLLAAPAKERQQARYVQELSLRHAANLELLASLEEKKAAATRERDAKMLEKDAMISKLESSLQQQEKSSRDLVLRTQQDAEKQSLSDSKAWEAKLTRLQAEVDRLKVRLSSLVTENYETETAMRKKRRRVETEVENWIQKYDADVGEKQAELDEVGAAAEEEKQELRELEEVYGLLAEEFDQIMAERELKEEEQREELRQLGLKTDGAVVIQAWWRGHCVRRELMEPSNSKKKQQPKKGKGKKGK</sequence>
<evidence type="ECO:0000256" key="11">
    <source>
        <dbReference type="ARBA" id="ARBA00046836"/>
    </source>
</evidence>
<feature type="region of interest" description="Disordered" evidence="13">
    <location>
        <begin position="94"/>
        <end position="113"/>
    </location>
</feature>
<evidence type="ECO:0000256" key="7">
    <source>
        <dbReference type="ARBA" id="ARBA00023069"/>
    </source>
</evidence>
<dbReference type="PANTHER" id="PTHR31598">
    <property type="entry name" value="IQ DOMAIN-CONTAINING PROTEIN D"/>
    <property type="match status" value="1"/>
</dbReference>
<protein>
    <recommendedName>
        <fullName evidence="4">Dynein regulatory complex protein 10</fullName>
    </recommendedName>
    <alternativeName>
        <fullName evidence="10">IQ domain-containing protein D</fullName>
    </alternativeName>
</protein>
<comment type="similarity">
    <text evidence="3">Belongs to the DRC10 family.</text>
</comment>
<feature type="compositionally biased region" description="Basic residues" evidence="13">
    <location>
        <begin position="400"/>
        <end position="415"/>
    </location>
</feature>
<comment type="caution">
    <text evidence="14">The sequence shown here is derived from an EMBL/GenBank/DDBJ whole genome shotgun (WGS) entry which is preliminary data.</text>
</comment>
<keyword evidence="7" id="KW-0969">Cilium</keyword>
<proteinExistence type="inferred from homology"/>
<feature type="coiled-coil region" evidence="12">
    <location>
        <begin position="258"/>
        <end position="285"/>
    </location>
</feature>
<dbReference type="AlphaFoldDB" id="A0A9Q0EF38"/>
<name>A0A9Q0EF38_9TELE</name>
<feature type="region of interest" description="Disordered" evidence="13">
    <location>
        <begin position="395"/>
        <end position="415"/>
    </location>
</feature>
<dbReference type="Gene3D" id="1.20.5.190">
    <property type="match status" value="1"/>
</dbReference>
<dbReference type="InterPro" id="IPR042815">
    <property type="entry name" value="DRC10"/>
</dbReference>
<dbReference type="Pfam" id="PF00612">
    <property type="entry name" value="IQ"/>
    <property type="match status" value="1"/>
</dbReference>
<evidence type="ECO:0000256" key="5">
    <source>
        <dbReference type="ARBA" id="ARBA00022490"/>
    </source>
</evidence>
<gene>
    <name evidence="14" type="ORF">NHX12_028931</name>
</gene>
<evidence type="ECO:0000256" key="3">
    <source>
        <dbReference type="ARBA" id="ARBA00009071"/>
    </source>
</evidence>
<dbReference type="SMART" id="SM00015">
    <property type="entry name" value="IQ"/>
    <property type="match status" value="1"/>
</dbReference>
<dbReference type="EMBL" id="JANIIK010000044">
    <property type="protein sequence ID" value="KAJ3604190.1"/>
    <property type="molecule type" value="Genomic_DNA"/>
</dbReference>
<comment type="subunit">
    <text evidence="11">Component of the nexin-dynein regulatory complex (N-DRC). Interacts with CFAP52.</text>
</comment>
<accession>A0A9Q0EF38</accession>
<evidence type="ECO:0000256" key="4">
    <source>
        <dbReference type="ARBA" id="ARBA00021752"/>
    </source>
</evidence>
<evidence type="ECO:0000256" key="13">
    <source>
        <dbReference type="SAM" id="MobiDB-lite"/>
    </source>
</evidence>
<evidence type="ECO:0000256" key="1">
    <source>
        <dbReference type="ARBA" id="ARBA00003029"/>
    </source>
</evidence>
<feature type="coiled-coil region" evidence="12">
    <location>
        <begin position="315"/>
        <end position="366"/>
    </location>
</feature>
<comment type="subcellular location">
    <subcellularLocation>
        <location evidence="2">Cytoplasm</location>
        <location evidence="2">Cytoskeleton</location>
        <location evidence="2">Flagellum axoneme</location>
    </subcellularLocation>
</comment>
<evidence type="ECO:0000256" key="9">
    <source>
        <dbReference type="ARBA" id="ARBA00023273"/>
    </source>
</evidence>
<keyword evidence="9" id="KW-0966">Cell projection</keyword>
<reference evidence="14" key="1">
    <citation type="submission" date="2022-07" db="EMBL/GenBank/DDBJ databases">
        <title>Chromosome-level genome of Muraenolepis orangiensis.</title>
        <authorList>
            <person name="Kim J."/>
        </authorList>
    </citation>
    <scope>NUCLEOTIDE SEQUENCE</scope>
    <source>
        <strain evidence="14">KU_S4_2022</strain>
        <tissue evidence="14">Muscle</tissue>
    </source>
</reference>
<dbReference type="CDD" id="cd23767">
    <property type="entry name" value="IQCD"/>
    <property type="match status" value="1"/>
</dbReference>
<keyword evidence="12" id="KW-0175">Coiled coil</keyword>
<dbReference type="PANTHER" id="PTHR31598:SF1">
    <property type="entry name" value="DYNEIN REGULATORY COMPLEX PROTEIN 10"/>
    <property type="match status" value="1"/>
</dbReference>
<evidence type="ECO:0000256" key="8">
    <source>
        <dbReference type="ARBA" id="ARBA00023212"/>
    </source>
</evidence>
<dbReference type="OrthoDB" id="536093at2759"/>